<dbReference type="RefSeq" id="WP_104363512.1">
    <property type="nucleotide sequence ID" value="NZ_JBIDCJ010000008.1"/>
</dbReference>
<dbReference type="Pfam" id="PF12802">
    <property type="entry name" value="MarR_2"/>
    <property type="match status" value="1"/>
</dbReference>
<gene>
    <name evidence="2" type="ORF">C5F51_16115</name>
</gene>
<dbReference type="PROSITE" id="PS50995">
    <property type="entry name" value="HTH_MARR_2"/>
    <property type="match status" value="1"/>
</dbReference>
<dbReference type="GO" id="GO:0006950">
    <property type="term" value="P:response to stress"/>
    <property type="evidence" value="ECO:0007669"/>
    <property type="project" value="TreeGrafter"/>
</dbReference>
<dbReference type="InterPro" id="IPR039422">
    <property type="entry name" value="MarR/SlyA-like"/>
</dbReference>
<dbReference type="SMART" id="SM00347">
    <property type="entry name" value="HTH_MARR"/>
    <property type="match status" value="1"/>
</dbReference>
<comment type="caution">
    <text evidence="2">The sequence shown here is derived from an EMBL/GenBank/DDBJ whole genome shotgun (WGS) entry which is preliminary data.</text>
</comment>
<dbReference type="InterPro" id="IPR000835">
    <property type="entry name" value="HTH_MarR-typ"/>
</dbReference>
<feature type="domain" description="HTH marR-type" evidence="1">
    <location>
        <begin position="10"/>
        <end position="147"/>
    </location>
</feature>
<protein>
    <submittedName>
        <fullName evidence="2">MarR family transcriptional regulator</fullName>
    </submittedName>
</protein>
<dbReference type="Gene3D" id="1.10.10.10">
    <property type="entry name" value="Winged helix-like DNA-binding domain superfamily/Winged helix DNA-binding domain"/>
    <property type="match status" value="1"/>
</dbReference>
<evidence type="ECO:0000313" key="2">
    <source>
        <dbReference type="EMBL" id="PPJ27573.1"/>
    </source>
</evidence>
<dbReference type="EMBL" id="PSZD01000009">
    <property type="protein sequence ID" value="PPJ27573.1"/>
    <property type="molecule type" value="Genomic_DNA"/>
</dbReference>
<evidence type="ECO:0000259" key="1">
    <source>
        <dbReference type="PROSITE" id="PS50995"/>
    </source>
</evidence>
<dbReference type="SUPFAM" id="SSF46785">
    <property type="entry name" value="Winged helix' DNA-binding domain"/>
    <property type="match status" value="1"/>
</dbReference>
<sequence>MSTEHDGLSLDESVRAMVLLMPRLVGRAKRLPVPDALRSFDLAPRHLSLLTYVLFDGPLTVNELARRLEVAPTTVSLMIADLSRQGVLERRTDDNDRRRTLVAIAGAHRKAVADWLGGADRGWRAALGPLTAEQRALVIATLRAYEEAVSAG</sequence>
<dbReference type="PANTHER" id="PTHR33164:SF43">
    <property type="entry name" value="HTH-TYPE TRANSCRIPTIONAL REPRESSOR YETL"/>
    <property type="match status" value="1"/>
</dbReference>
<accession>A0A2S6A5J6</accession>
<dbReference type="GO" id="GO:0003700">
    <property type="term" value="F:DNA-binding transcription factor activity"/>
    <property type="evidence" value="ECO:0007669"/>
    <property type="project" value="InterPro"/>
</dbReference>
<dbReference type="InterPro" id="IPR036388">
    <property type="entry name" value="WH-like_DNA-bd_sf"/>
</dbReference>
<evidence type="ECO:0000313" key="3">
    <source>
        <dbReference type="Proteomes" id="UP000238356"/>
    </source>
</evidence>
<organism evidence="2 3">
    <name type="scientific">Nocardia nova</name>
    <dbReference type="NCBI Taxonomy" id="37330"/>
    <lineage>
        <taxon>Bacteria</taxon>
        <taxon>Bacillati</taxon>
        <taxon>Actinomycetota</taxon>
        <taxon>Actinomycetes</taxon>
        <taxon>Mycobacteriales</taxon>
        <taxon>Nocardiaceae</taxon>
        <taxon>Nocardia</taxon>
    </lineage>
</organism>
<proteinExistence type="predicted"/>
<dbReference type="AlphaFoldDB" id="A0A2S6A5J6"/>
<keyword evidence="3" id="KW-1185">Reference proteome</keyword>
<reference evidence="2 3" key="1">
    <citation type="submission" date="2018-02" db="EMBL/GenBank/DDBJ databases">
        <title>8 Nocardia nova and 1 Nocardia cyriacigeorgica strain used for evolution to TMP-SMX.</title>
        <authorList>
            <person name="Mehta H."/>
            <person name="Weng J."/>
            <person name="Shamoo Y."/>
        </authorList>
    </citation>
    <scope>NUCLEOTIDE SEQUENCE [LARGE SCALE GENOMIC DNA]</scope>
    <source>
        <strain evidence="2 3">BAA2227</strain>
    </source>
</reference>
<dbReference type="Proteomes" id="UP000238356">
    <property type="component" value="Unassembled WGS sequence"/>
</dbReference>
<dbReference type="InterPro" id="IPR036390">
    <property type="entry name" value="WH_DNA-bd_sf"/>
</dbReference>
<name>A0A2S6A5J6_9NOCA</name>
<dbReference type="PANTHER" id="PTHR33164">
    <property type="entry name" value="TRANSCRIPTIONAL REGULATOR, MARR FAMILY"/>
    <property type="match status" value="1"/>
</dbReference>